<protein>
    <submittedName>
        <fullName evidence="2">Uncharacterized protein</fullName>
    </submittedName>
</protein>
<keyword evidence="3" id="KW-1185">Reference proteome</keyword>
<reference evidence="2 3" key="1">
    <citation type="submission" date="2019-01" db="EMBL/GenBank/DDBJ databases">
        <authorList>
            <person name="Sayadi A."/>
        </authorList>
    </citation>
    <scope>NUCLEOTIDE SEQUENCE [LARGE SCALE GENOMIC DNA]</scope>
</reference>
<proteinExistence type="predicted"/>
<name>A0A653CAL4_CALMS</name>
<dbReference type="OrthoDB" id="7764418at2759"/>
<evidence type="ECO:0000313" key="3">
    <source>
        <dbReference type="Proteomes" id="UP000410492"/>
    </source>
</evidence>
<organism evidence="2 3">
    <name type="scientific">Callosobruchus maculatus</name>
    <name type="common">Southern cowpea weevil</name>
    <name type="synonym">Pulse bruchid</name>
    <dbReference type="NCBI Taxonomy" id="64391"/>
    <lineage>
        <taxon>Eukaryota</taxon>
        <taxon>Metazoa</taxon>
        <taxon>Ecdysozoa</taxon>
        <taxon>Arthropoda</taxon>
        <taxon>Hexapoda</taxon>
        <taxon>Insecta</taxon>
        <taxon>Pterygota</taxon>
        <taxon>Neoptera</taxon>
        <taxon>Endopterygota</taxon>
        <taxon>Coleoptera</taxon>
        <taxon>Polyphaga</taxon>
        <taxon>Cucujiformia</taxon>
        <taxon>Chrysomeloidea</taxon>
        <taxon>Chrysomelidae</taxon>
        <taxon>Bruchinae</taxon>
        <taxon>Bruchini</taxon>
        <taxon>Callosobruchus</taxon>
    </lineage>
</organism>
<gene>
    <name evidence="2" type="ORF">CALMAC_LOCUS7568</name>
</gene>
<sequence length="78" mass="8383">MFTEIPVPTTLRTTTNPDVSDHKKEYDYDSVGGEYTLPSNGPPPIREPPGASSGSNSSTSSLFLSAIVYVTTFLSISR</sequence>
<evidence type="ECO:0000313" key="2">
    <source>
        <dbReference type="EMBL" id="VEN44955.1"/>
    </source>
</evidence>
<evidence type="ECO:0000256" key="1">
    <source>
        <dbReference type="SAM" id="MobiDB-lite"/>
    </source>
</evidence>
<dbReference type="Proteomes" id="UP000410492">
    <property type="component" value="Unassembled WGS sequence"/>
</dbReference>
<dbReference type="AlphaFoldDB" id="A0A653CAL4"/>
<feature type="region of interest" description="Disordered" evidence="1">
    <location>
        <begin position="1"/>
        <end position="59"/>
    </location>
</feature>
<accession>A0A653CAL4</accession>
<dbReference type="EMBL" id="CAACVG010007344">
    <property type="protein sequence ID" value="VEN44955.1"/>
    <property type="molecule type" value="Genomic_DNA"/>
</dbReference>